<dbReference type="GO" id="GO:0022857">
    <property type="term" value="F:transmembrane transporter activity"/>
    <property type="evidence" value="ECO:0007669"/>
    <property type="project" value="InterPro"/>
</dbReference>
<dbReference type="CDD" id="cd06550">
    <property type="entry name" value="TM_ABC_iron-siderophores_like"/>
    <property type="match status" value="1"/>
</dbReference>
<dbReference type="OrthoDB" id="9055647at2"/>
<evidence type="ECO:0000256" key="5">
    <source>
        <dbReference type="ARBA" id="ARBA00022692"/>
    </source>
</evidence>
<feature type="transmembrane region" description="Helical" evidence="8">
    <location>
        <begin position="311"/>
        <end position="328"/>
    </location>
</feature>
<organism evidence="9 10">
    <name type="scientific">Rosenbergiella nectarea</name>
    <dbReference type="NCBI Taxonomy" id="988801"/>
    <lineage>
        <taxon>Bacteria</taxon>
        <taxon>Pseudomonadati</taxon>
        <taxon>Pseudomonadota</taxon>
        <taxon>Gammaproteobacteria</taxon>
        <taxon>Enterobacterales</taxon>
        <taxon>Erwiniaceae</taxon>
        <taxon>Rosenbergiella</taxon>
    </lineage>
</organism>
<sequence length="336" mass="36177">MRVSLSLNRQTTLLILVILLVISAIAATQLGAMKLSLTEIWQQPFDSIVWQVWLTIRVPRVLLALLIGAALAVSGTIMQGLFRNPLADPGLLGISSGAGLMVALALLLPLQLPLFASLWLPVIAAFIGSLLVTLLIFQLNKVSQGQLSRLLLLGIAINALSGSFIGILSWLSNDQQLRQLSLWGMGSLAQAQWPVVGICALIIIPTSLLLLRSARALNLLQLGEEDAFYSGLDVLRTQQYLLIGNALLVGTAVSFTGIIGFIGLVIPHLVRMVFGSDHRWLLPGSMIVGGLLLLLSDTLARTLVQPAEMPVGLLTSLLGAPWFFMLILKRLKASYA</sequence>
<dbReference type="SUPFAM" id="SSF81345">
    <property type="entry name" value="ABC transporter involved in vitamin B12 uptake, BtuC"/>
    <property type="match status" value="1"/>
</dbReference>
<evidence type="ECO:0000256" key="6">
    <source>
        <dbReference type="ARBA" id="ARBA00022989"/>
    </source>
</evidence>
<dbReference type="PANTHER" id="PTHR30472:SF25">
    <property type="entry name" value="ABC TRANSPORTER PERMEASE PROTEIN MJ0876-RELATED"/>
    <property type="match status" value="1"/>
</dbReference>
<evidence type="ECO:0000256" key="1">
    <source>
        <dbReference type="ARBA" id="ARBA00004651"/>
    </source>
</evidence>
<dbReference type="PANTHER" id="PTHR30472">
    <property type="entry name" value="FERRIC ENTEROBACTIN TRANSPORT SYSTEM PERMEASE PROTEIN"/>
    <property type="match status" value="1"/>
</dbReference>
<dbReference type="Gene3D" id="1.10.3470.10">
    <property type="entry name" value="ABC transporter involved in vitamin B12 uptake, BtuC"/>
    <property type="match status" value="1"/>
</dbReference>
<dbReference type="AlphaFoldDB" id="A0A1H9EW65"/>
<keyword evidence="3" id="KW-0813">Transport</keyword>
<evidence type="ECO:0000256" key="7">
    <source>
        <dbReference type="ARBA" id="ARBA00023136"/>
    </source>
</evidence>
<dbReference type="InterPro" id="IPR000522">
    <property type="entry name" value="ABC_transptr_permease_BtuC"/>
</dbReference>
<name>A0A1H9EW65_9GAMM</name>
<accession>A0A1H9EW65</accession>
<dbReference type="GO" id="GO:0033214">
    <property type="term" value="P:siderophore-iron import into cell"/>
    <property type="evidence" value="ECO:0007669"/>
    <property type="project" value="TreeGrafter"/>
</dbReference>
<evidence type="ECO:0000313" key="10">
    <source>
        <dbReference type="Proteomes" id="UP000242515"/>
    </source>
</evidence>
<evidence type="ECO:0000256" key="3">
    <source>
        <dbReference type="ARBA" id="ARBA00022448"/>
    </source>
</evidence>
<evidence type="ECO:0000256" key="2">
    <source>
        <dbReference type="ARBA" id="ARBA00007935"/>
    </source>
</evidence>
<dbReference type="FunFam" id="1.10.3470.10:FF:000001">
    <property type="entry name" value="Vitamin B12 ABC transporter permease BtuC"/>
    <property type="match status" value="1"/>
</dbReference>
<dbReference type="EMBL" id="FOGC01000002">
    <property type="protein sequence ID" value="SEQ29960.1"/>
    <property type="molecule type" value="Genomic_DNA"/>
</dbReference>
<evidence type="ECO:0000256" key="8">
    <source>
        <dbReference type="SAM" id="Phobius"/>
    </source>
</evidence>
<comment type="subcellular location">
    <subcellularLocation>
        <location evidence="1">Cell membrane</location>
        <topology evidence="1">Multi-pass membrane protein</topology>
    </subcellularLocation>
</comment>
<keyword evidence="6 8" id="KW-1133">Transmembrane helix</keyword>
<comment type="similarity">
    <text evidence="2">Belongs to the binding-protein-dependent transport system permease family. FecCD subfamily.</text>
</comment>
<keyword evidence="7 8" id="KW-0472">Membrane</keyword>
<protein>
    <submittedName>
        <fullName evidence="9">Iron complex transport system permease protein</fullName>
    </submittedName>
</protein>
<evidence type="ECO:0000313" key="9">
    <source>
        <dbReference type="EMBL" id="SEQ29960.1"/>
    </source>
</evidence>
<feature type="transmembrane region" description="Helical" evidence="8">
    <location>
        <begin position="280"/>
        <end position="299"/>
    </location>
</feature>
<feature type="transmembrane region" description="Helical" evidence="8">
    <location>
        <begin position="150"/>
        <end position="171"/>
    </location>
</feature>
<dbReference type="InterPro" id="IPR037294">
    <property type="entry name" value="ABC_BtuC-like"/>
</dbReference>
<feature type="transmembrane region" description="Helical" evidence="8">
    <location>
        <begin position="90"/>
        <end position="112"/>
    </location>
</feature>
<dbReference type="Proteomes" id="UP000242515">
    <property type="component" value="Unassembled WGS sequence"/>
</dbReference>
<dbReference type="RefSeq" id="WP_092672699.1">
    <property type="nucleotide sequence ID" value="NZ_FOGC01000002.1"/>
</dbReference>
<feature type="transmembrane region" description="Helical" evidence="8">
    <location>
        <begin position="191"/>
        <end position="211"/>
    </location>
</feature>
<dbReference type="STRING" id="988801.SAMN05216522_10281"/>
<proteinExistence type="inferred from homology"/>
<feature type="transmembrane region" description="Helical" evidence="8">
    <location>
        <begin position="50"/>
        <end position="78"/>
    </location>
</feature>
<gene>
    <name evidence="9" type="ORF">SAMN05216522_10281</name>
</gene>
<feature type="transmembrane region" description="Helical" evidence="8">
    <location>
        <begin position="246"/>
        <end position="268"/>
    </location>
</feature>
<keyword evidence="5 8" id="KW-0812">Transmembrane</keyword>
<evidence type="ECO:0000256" key="4">
    <source>
        <dbReference type="ARBA" id="ARBA00022475"/>
    </source>
</evidence>
<reference evidence="10" key="1">
    <citation type="submission" date="2016-10" db="EMBL/GenBank/DDBJ databases">
        <authorList>
            <person name="Varghese N."/>
            <person name="Submissions S."/>
        </authorList>
    </citation>
    <scope>NUCLEOTIDE SEQUENCE [LARGE SCALE GENOMIC DNA]</scope>
    <source>
        <strain evidence="10">8N4</strain>
    </source>
</reference>
<feature type="transmembrane region" description="Helical" evidence="8">
    <location>
        <begin position="118"/>
        <end position="138"/>
    </location>
</feature>
<dbReference type="GO" id="GO:0005886">
    <property type="term" value="C:plasma membrane"/>
    <property type="evidence" value="ECO:0007669"/>
    <property type="project" value="UniProtKB-SubCell"/>
</dbReference>
<keyword evidence="4" id="KW-1003">Cell membrane</keyword>
<dbReference type="Pfam" id="PF01032">
    <property type="entry name" value="FecCD"/>
    <property type="match status" value="1"/>
</dbReference>
<keyword evidence="10" id="KW-1185">Reference proteome</keyword>